<dbReference type="InterPro" id="IPR008949">
    <property type="entry name" value="Isoprenoid_synthase_dom_sf"/>
</dbReference>
<proteinExistence type="inferred from homology"/>
<dbReference type="Pfam" id="PF19086">
    <property type="entry name" value="Terpene_syn_C_2"/>
    <property type="match status" value="1"/>
</dbReference>
<dbReference type="Gene3D" id="1.10.600.10">
    <property type="entry name" value="Farnesyl Diphosphate Synthase"/>
    <property type="match status" value="1"/>
</dbReference>
<dbReference type="EC" id="4.2.3.-" evidence="4"/>
<sequence length="377" mass="42587">MIDATVRSIRSSFAVNVLHRLRATILRSQSSEQNHLISKTLTLAIPDTNLPKKITIPDLLAQWPFKRSLHHACAEITTDSAEWIQSFSAFDSRQQKSYEKAATGLLAALTYPSVSQEHAKLAANMLTLFLIAEETTNLLGVQEVREVSAIIMDALRYPEKPRPDGEPILGRITQSLWLQVKSRSNATAMRRFVENFNDFLDGLCSEANDRGRAHTRDLQTYMALRRCTIGSQPCFDFLLILSDLPDTTLNNGLIKELEMLATDMVILSNDICSWNIEQSRADEAHNIVTVAMVEKQIPVQEAINFAAERFKVCASQFTEIMNSNIHGWEKDLQFYVNGLGAWVTGNHEWNFENGRYALGVEARRTGIVEVLPRKLHR</sequence>
<keyword evidence="6" id="KW-1185">Reference proteome</keyword>
<dbReference type="InterPro" id="IPR034686">
    <property type="entry name" value="Terpene_cyclase-like_2"/>
</dbReference>
<evidence type="ECO:0000256" key="4">
    <source>
        <dbReference type="RuleBase" id="RU366034"/>
    </source>
</evidence>
<organism evidence="5 6">
    <name type="scientific">Cladobotryum mycophilum</name>
    <dbReference type="NCBI Taxonomy" id="491253"/>
    <lineage>
        <taxon>Eukaryota</taxon>
        <taxon>Fungi</taxon>
        <taxon>Dikarya</taxon>
        <taxon>Ascomycota</taxon>
        <taxon>Pezizomycotina</taxon>
        <taxon>Sordariomycetes</taxon>
        <taxon>Hypocreomycetidae</taxon>
        <taxon>Hypocreales</taxon>
        <taxon>Hypocreaceae</taxon>
        <taxon>Cladobotryum</taxon>
    </lineage>
</organism>
<keyword evidence="4" id="KW-0479">Metal-binding</keyword>
<comment type="similarity">
    <text evidence="2 4">Belongs to the terpene synthase family.</text>
</comment>
<dbReference type="EMBL" id="JAVFKD010000001">
    <property type="protein sequence ID" value="KAK5998053.1"/>
    <property type="molecule type" value="Genomic_DNA"/>
</dbReference>
<keyword evidence="3 4" id="KW-0460">Magnesium</keyword>
<dbReference type="Proteomes" id="UP001338125">
    <property type="component" value="Unassembled WGS sequence"/>
</dbReference>
<keyword evidence="4" id="KW-0456">Lyase</keyword>
<dbReference type="PANTHER" id="PTHR35201:SF4">
    <property type="entry name" value="BETA-PINACENE SYNTHASE-RELATED"/>
    <property type="match status" value="1"/>
</dbReference>
<dbReference type="PANTHER" id="PTHR35201">
    <property type="entry name" value="TERPENE SYNTHASE"/>
    <property type="match status" value="1"/>
</dbReference>
<evidence type="ECO:0000256" key="2">
    <source>
        <dbReference type="ARBA" id="ARBA00006333"/>
    </source>
</evidence>
<protein>
    <recommendedName>
        <fullName evidence="4">Terpene synthase</fullName>
        <ecNumber evidence="4">4.2.3.-</ecNumber>
    </recommendedName>
</protein>
<accession>A0ABR0T0R9</accession>
<evidence type="ECO:0000256" key="3">
    <source>
        <dbReference type="ARBA" id="ARBA00022842"/>
    </source>
</evidence>
<reference evidence="5 6" key="1">
    <citation type="submission" date="2024-01" db="EMBL/GenBank/DDBJ databases">
        <title>Complete genome of Cladobotryum mycophilum ATHUM6906.</title>
        <authorList>
            <person name="Christinaki A.C."/>
            <person name="Myridakis A.I."/>
            <person name="Kouvelis V.N."/>
        </authorList>
    </citation>
    <scope>NUCLEOTIDE SEQUENCE [LARGE SCALE GENOMIC DNA]</scope>
    <source>
        <strain evidence="5 6">ATHUM6906</strain>
    </source>
</reference>
<gene>
    <name evidence="5" type="ORF">PT974_00424</name>
</gene>
<evidence type="ECO:0000256" key="1">
    <source>
        <dbReference type="ARBA" id="ARBA00001946"/>
    </source>
</evidence>
<comment type="cofactor">
    <cofactor evidence="1 4">
        <name>Mg(2+)</name>
        <dbReference type="ChEBI" id="CHEBI:18420"/>
    </cofactor>
</comment>
<comment type="caution">
    <text evidence="5">The sequence shown here is derived from an EMBL/GenBank/DDBJ whole genome shotgun (WGS) entry which is preliminary data.</text>
</comment>
<dbReference type="SUPFAM" id="SSF48576">
    <property type="entry name" value="Terpenoid synthases"/>
    <property type="match status" value="1"/>
</dbReference>
<name>A0ABR0T0R9_9HYPO</name>
<evidence type="ECO:0000313" key="6">
    <source>
        <dbReference type="Proteomes" id="UP001338125"/>
    </source>
</evidence>
<evidence type="ECO:0000313" key="5">
    <source>
        <dbReference type="EMBL" id="KAK5998053.1"/>
    </source>
</evidence>